<organism evidence="2 3">
    <name type="scientific">Mesorhizobium helmanticense</name>
    <dbReference type="NCBI Taxonomy" id="1776423"/>
    <lineage>
        <taxon>Bacteria</taxon>
        <taxon>Pseudomonadati</taxon>
        <taxon>Pseudomonadota</taxon>
        <taxon>Alphaproteobacteria</taxon>
        <taxon>Hyphomicrobiales</taxon>
        <taxon>Phyllobacteriaceae</taxon>
        <taxon>Mesorhizobium</taxon>
    </lineage>
</organism>
<keyword evidence="1" id="KW-0732">Signal</keyword>
<feature type="signal peptide" evidence="1">
    <location>
        <begin position="1"/>
        <end position="34"/>
    </location>
</feature>
<evidence type="ECO:0000313" key="3">
    <source>
        <dbReference type="Proteomes" id="UP000240259"/>
    </source>
</evidence>
<accession>A0A2T4IP16</accession>
<dbReference type="RefSeq" id="WP_107652129.1">
    <property type="nucleotide sequence ID" value="NZ_PZJX01000050.1"/>
</dbReference>
<protein>
    <submittedName>
        <fullName evidence="2">Uncharacterized protein</fullName>
    </submittedName>
</protein>
<sequence>MTPQKTDHRFSRRSILGAFTALPATLALPAGAFAAYSRPEKAAVGLALVEQRILELNALMNEHIGPDETWNIWFCSDARGTDVRATHYGRTDPRFKRIVLDLVKVRS</sequence>
<reference evidence="2 3" key="1">
    <citation type="submission" date="2018-03" db="EMBL/GenBank/DDBJ databases">
        <title>Genome sequence of the symbiotic type strain Mesorhizobium helmanticense CSLC115NT isolated from Lotus corniculatus nodules.</title>
        <authorList>
            <person name="Sannazzaro A.I."/>
            <person name="Torres Tejerizo G.A."/>
            <person name="Dip D."/>
            <person name="Caballero M."/>
            <person name="Pistorio M."/>
            <person name="Estrella M.J."/>
        </authorList>
    </citation>
    <scope>NUCLEOTIDE SEQUENCE [LARGE SCALE GENOMIC DNA]</scope>
    <source>
        <strain evidence="2 3">CSLC115N</strain>
    </source>
</reference>
<evidence type="ECO:0000313" key="2">
    <source>
        <dbReference type="EMBL" id="PTE07387.1"/>
    </source>
</evidence>
<gene>
    <name evidence="2" type="ORF">C9427_27190</name>
</gene>
<dbReference type="AlphaFoldDB" id="A0A2T4IP16"/>
<comment type="caution">
    <text evidence="2">The sequence shown here is derived from an EMBL/GenBank/DDBJ whole genome shotgun (WGS) entry which is preliminary data.</text>
</comment>
<dbReference type="PROSITE" id="PS51318">
    <property type="entry name" value="TAT"/>
    <property type="match status" value="1"/>
</dbReference>
<feature type="chain" id="PRO_5015716457" evidence="1">
    <location>
        <begin position="35"/>
        <end position="107"/>
    </location>
</feature>
<dbReference type="InterPro" id="IPR006311">
    <property type="entry name" value="TAT_signal"/>
</dbReference>
<keyword evidence="3" id="KW-1185">Reference proteome</keyword>
<name>A0A2T4IP16_9HYPH</name>
<dbReference type="EMBL" id="PZJX01000050">
    <property type="protein sequence ID" value="PTE07387.1"/>
    <property type="molecule type" value="Genomic_DNA"/>
</dbReference>
<evidence type="ECO:0000256" key="1">
    <source>
        <dbReference type="SAM" id="SignalP"/>
    </source>
</evidence>
<dbReference type="Proteomes" id="UP000240259">
    <property type="component" value="Unassembled WGS sequence"/>
</dbReference>
<proteinExistence type="predicted"/>